<organism evidence="2 3">
    <name type="scientific">Brassica carinata</name>
    <name type="common">Ethiopian mustard</name>
    <name type="synonym">Abyssinian cabbage</name>
    <dbReference type="NCBI Taxonomy" id="52824"/>
    <lineage>
        <taxon>Eukaryota</taxon>
        <taxon>Viridiplantae</taxon>
        <taxon>Streptophyta</taxon>
        <taxon>Embryophyta</taxon>
        <taxon>Tracheophyta</taxon>
        <taxon>Spermatophyta</taxon>
        <taxon>Magnoliopsida</taxon>
        <taxon>eudicotyledons</taxon>
        <taxon>Gunneridae</taxon>
        <taxon>Pentapetalae</taxon>
        <taxon>rosids</taxon>
        <taxon>malvids</taxon>
        <taxon>Brassicales</taxon>
        <taxon>Brassicaceae</taxon>
        <taxon>Brassiceae</taxon>
        <taxon>Brassica</taxon>
    </lineage>
</organism>
<gene>
    <name evidence="2" type="ORF">Bca52824_032950</name>
</gene>
<evidence type="ECO:0000313" key="3">
    <source>
        <dbReference type="Proteomes" id="UP000886595"/>
    </source>
</evidence>
<dbReference type="InterPro" id="IPR026960">
    <property type="entry name" value="RVT-Znf"/>
</dbReference>
<comment type="caution">
    <text evidence="2">The sequence shown here is derived from an EMBL/GenBank/DDBJ whole genome shotgun (WGS) entry which is preliminary data.</text>
</comment>
<name>A0A8X7SHW0_BRACI</name>
<dbReference type="OrthoDB" id="1022088at2759"/>
<proteinExistence type="predicted"/>
<accession>A0A8X7SHW0</accession>
<evidence type="ECO:0000259" key="1">
    <source>
        <dbReference type="Pfam" id="PF13966"/>
    </source>
</evidence>
<feature type="domain" description="Reverse transcriptase zinc-binding" evidence="1">
    <location>
        <begin position="92"/>
        <end position="176"/>
    </location>
</feature>
<dbReference type="Proteomes" id="UP000886595">
    <property type="component" value="Unassembled WGS sequence"/>
</dbReference>
<dbReference type="PANTHER" id="PTHR33116">
    <property type="entry name" value="REVERSE TRANSCRIPTASE ZINC-BINDING DOMAIN-CONTAINING PROTEIN-RELATED-RELATED"/>
    <property type="match status" value="1"/>
</dbReference>
<protein>
    <recommendedName>
        <fullName evidence="1">Reverse transcriptase zinc-binding domain-containing protein</fullName>
    </recommendedName>
</protein>
<dbReference type="EMBL" id="JAAMPC010000007">
    <property type="protein sequence ID" value="KAG2304299.1"/>
    <property type="molecule type" value="Genomic_DNA"/>
</dbReference>
<evidence type="ECO:0000313" key="2">
    <source>
        <dbReference type="EMBL" id="KAG2304299.1"/>
    </source>
</evidence>
<dbReference type="AlphaFoldDB" id="A0A8X7SHW0"/>
<sequence length="273" mass="32195">MKLGNGERNYFWSSNWSPFGRIRNYLRSEPSSFLGIASNSTLSELWERDHWVLPAARSENQVRIFFHLTSLTISDHQDQFDWCPNDLPSEKYFTKLIYNLIREPTAVVTCHKEVWFSGGIPKHKFLTWLMTLNRCPTKDTMLQWGLQTDGSCILCRSYNESRDHLFFECPCSSEVWFNLALRCSLSSICESTLLSLKYFSRSRQWRKLVLLCWQATIYSAWTKRNHRIHRNNFRSPASLLDEIDKTIRLRIASYRFSNSAESSDLLQLWFAFA</sequence>
<dbReference type="Pfam" id="PF13966">
    <property type="entry name" value="zf-RVT"/>
    <property type="match status" value="1"/>
</dbReference>
<keyword evidence="3" id="KW-1185">Reference proteome</keyword>
<dbReference type="PANTHER" id="PTHR33116:SF80">
    <property type="entry name" value="REVERSE TRANSCRIPTASE ZINC-BINDING DOMAIN-CONTAINING PROTEIN"/>
    <property type="match status" value="1"/>
</dbReference>
<reference evidence="2 3" key="1">
    <citation type="submission" date="2020-02" db="EMBL/GenBank/DDBJ databases">
        <authorList>
            <person name="Ma Q."/>
            <person name="Huang Y."/>
            <person name="Song X."/>
            <person name="Pei D."/>
        </authorList>
    </citation>
    <scope>NUCLEOTIDE SEQUENCE [LARGE SCALE GENOMIC DNA]</scope>
    <source>
        <strain evidence="2">Sxm20200214</strain>
        <tissue evidence="2">Leaf</tissue>
    </source>
</reference>